<dbReference type="GO" id="GO:0016706">
    <property type="term" value="F:2-oxoglutarate-dependent dioxygenase activity"/>
    <property type="evidence" value="ECO:0007669"/>
    <property type="project" value="InterPro"/>
</dbReference>
<dbReference type="CDD" id="cd01650">
    <property type="entry name" value="RT_nLTR_like"/>
    <property type="match status" value="1"/>
</dbReference>
<organism evidence="5 6">
    <name type="scientific">Ridgeia piscesae</name>
    <name type="common">Tubeworm</name>
    <dbReference type="NCBI Taxonomy" id="27915"/>
    <lineage>
        <taxon>Eukaryota</taxon>
        <taxon>Metazoa</taxon>
        <taxon>Spiralia</taxon>
        <taxon>Lophotrochozoa</taxon>
        <taxon>Annelida</taxon>
        <taxon>Polychaeta</taxon>
        <taxon>Sedentaria</taxon>
        <taxon>Canalipalpata</taxon>
        <taxon>Sabellida</taxon>
        <taxon>Siboglinidae</taxon>
        <taxon>Ridgeia</taxon>
    </lineage>
</organism>
<name>A0AAD9IQA7_RIDPI</name>
<reference evidence="5" key="1">
    <citation type="journal article" date="2023" name="Mol. Biol. Evol.">
        <title>Third-Generation Sequencing Reveals the Adaptive Role of the Epigenome in Three Deep-Sea Polychaetes.</title>
        <authorList>
            <person name="Perez M."/>
            <person name="Aroh O."/>
            <person name="Sun Y."/>
            <person name="Lan Y."/>
            <person name="Juniper S.K."/>
            <person name="Young C.R."/>
            <person name="Angers B."/>
            <person name="Qian P.Y."/>
        </authorList>
    </citation>
    <scope>NUCLEOTIDE SEQUENCE</scope>
    <source>
        <strain evidence="5">R07B-5</strain>
    </source>
</reference>
<dbReference type="PANTHER" id="PTHR47510">
    <property type="entry name" value="REVERSE TRANSCRIPTASE DOMAIN-CONTAINING PROTEIN"/>
    <property type="match status" value="1"/>
</dbReference>
<dbReference type="Pfam" id="PF09004">
    <property type="entry name" value="ALKBH8_N"/>
    <property type="match status" value="1"/>
</dbReference>
<dbReference type="EMBL" id="JAODUO010008935">
    <property type="protein sequence ID" value="KAK2138080.1"/>
    <property type="molecule type" value="Genomic_DNA"/>
</dbReference>
<dbReference type="InterPro" id="IPR015095">
    <property type="entry name" value="AlkB_hom8_N"/>
</dbReference>
<evidence type="ECO:0000313" key="5">
    <source>
        <dbReference type="EMBL" id="KAK2138080.1"/>
    </source>
</evidence>
<dbReference type="Gene3D" id="3.60.10.10">
    <property type="entry name" value="Endonuclease/exonuclease/phosphatase"/>
    <property type="match status" value="1"/>
</dbReference>
<dbReference type="InterPro" id="IPR000477">
    <property type="entry name" value="RT_dom"/>
</dbReference>
<evidence type="ECO:0000256" key="2">
    <source>
        <dbReference type="SAM" id="MobiDB-lite"/>
    </source>
</evidence>
<dbReference type="InterPro" id="IPR043502">
    <property type="entry name" value="DNA/RNA_pol_sf"/>
</dbReference>
<dbReference type="Pfam" id="PF00078">
    <property type="entry name" value="RVT_1"/>
    <property type="match status" value="1"/>
</dbReference>
<gene>
    <name evidence="5" type="ORF">NP493_8953g00001</name>
</gene>
<dbReference type="PROSITE" id="PS50878">
    <property type="entry name" value="RT_POL"/>
    <property type="match status" value="1"/>
</dbReference>
<feature type="coiled-coil region" evidence="1">
    <location>
        <begin position="406"/>
        <end position="433"/>
    </location>
</feature>
<sequence>MVKVLCILLCLFVLLSDLCSGLRPEDHTQQHGGFVYTRNELLRLRPPPPPPSSRPLMPTVNTKQDASKKRKRGRRGGVKNRLRRRPAKPPLPSVVFANVQSLYNKIDELHAKCRYDNVYREACVMAFCETWLDSTRPDDDIILDGFTVYRSDRTKESGKTRGGGLCIYINNRWCSNVKIHTTLCSPNLELLTLSVRPFYLPREFSNIVLCCVYVPPSADALAAADTITSYMQSMLLRYPDAPVFVMGDFNSCTLDTALPSFHQYVHVPTRNNKTIDLCYGNIPSAYSARAHPPLGRADHNVINLIPAYRQLLKRVKPTKVNVRQWTQDATMQLQGSLACTDWGVFAPDSVNLNEHASIITDYITFCMDSTIPMKTVTVYPNSKPWITSDIKNTLKNKQIAYRSKDIHTMKNAHRQLQTEISQAKQRYREKVENEFSCMNTKQAFAHLKKMSGRLDRLSVPSTTDPLKFASDLNLFYNRFDSHDFSIECESLLAAGPLPVPGDIDISTVDVTNQFKKCKANKAPGPDGIPGRLLKECAIELGPVFQPLFKQSVDIGVIPTIWKTSVVVPVPKMSLPSELNHFRPVALTSIVMKCFERLILSHILPHVQSQLDPYQFAYRSRRGTDDAIACLLHKLFEHIETAGNYARILFIDFSSAFNTIQRHVMIDKLQKLEVPAALVHWVFNFLSNRPQCVRVGDIKSPVLVSNTGAPQGCVLSPFLYTLYTNDCRSVDSSTQFVRFSDDTAMLALLNDFASYQSYLSSVVRFSSWCSNNFLHLNVSKTKEMCIDFRRNRTVISPIVINGEPVEQVDSFKYLGVILDENLSFTEHVTAVQKKSQQRLHVLRKLRAFYVDPLLLLRLYRSIIEPLLTYCTICYYPALSVKNRNRLLKISHVSAKIIGLPTPKLSEIIDHAILKKARAVATESDHPLSTFFHVLPSQRRYRCIKCKTCRYSRSFVPVAIRMLNAK</sequence>
<comment type="caution">
    <text evidence="5">The sequence shown here is derived from an EMBL/GenBank/DDBJ whole genome shotgun (WGS) entry which is preliminary data.</text>
</comment>
<keyword evidence="6" id="KW-1185">Reference proteome</keyword>
<keyword evidence="3" id="KW-0732">Signal</keyword>
<proteinExistence type="predicted"/>
<evidence type="ECO:0000256" key="1">
    <source>
        <dbReference type="SAM" id="Coils"/>
    </source>
</evidence>
<feature type="signal peptide" evidence="3">
    <location>
        <begin position="1"/>
        <end position="21"/>
    </location>
</feature>
<feature type="compositionally biased region" description="Basic residues" evidence="2">
    <location>
        <begin position="68"/>
        <end position="87"/>
    </location>
</feature>
<dbReference type="Proteomes" id="UP001209878">
    <property type="component" value="Unassembled WGS sequence"/>
</dbReference>
<feature type="domain" description="Reverse transcriptase" evidence="4">
    <location>
        <begin position="550"/>
        <end position="817"/>
    </location>
</feature>
<feature type="chain" id="PRO_5041930494" description="Reverse transcriptase domain-containing protein" evidence="3">
    <location>
        <begin position="22"/>
        <end position="964"/>
    </location>
</feature>
<dbReference type="InterPro" id="IPR036691">
    <property type="entry name" value="Endo/exonu/phosph_ase_sf"/>
</dbReference>
<evidence type="ECO:0000256" key="3">
    <source>
        <dbReference type="SAM" id="SignalP"/>
    </source>
</evidence>
<feature type="region of interest" description="Disordered" evidence="2">
    <location>
        <begin position="39"/>
        <end position="91"/>
    </location>
</feature>
<evidence type="ECO:0000313" key="6">
    <source>
        <dbReference type="Proteomes" id="UP001209878"/>
    </source>
</evidence>
<dbReference type="PANTHER" id="PTHR47510:SF3">
    <property type="entry name" value="ENDO_EXONUCLEASE_PHOSPHATASE DOMAIN-CONTAINING PROTEIN"/>
    <property type="match status" value="1"/>
</dbReference>
<dbReference type="GO" id="GO:0008168">
    <property type="term" value="F:methyltransferase activity"/>
    <property type="evidence" value="ECO:0007669"/>
    <property type="project" value="InterPro"/>
</dbReference>
<protein>
    <recommendedName>
        <fullName evidence="4">Reverse transcriptase domain-containing protein</fullName>
    </recommendedName>
</protein>
<keyword evidence="1" id="KW-0175">Coiled coil</keyword>
<evidence type="ECO:0000259" key="4">
    <source>
        <dbReference type="PROSITE" id="PS50878"/>
    </source>
</evidence>
<dbReference type="SUPFAM" id="SSF56219">
    <property type="entry name" value="DNase I-like"/>
    <property type="match status" value="1"/>
</dbReference>
<dbReference type="SUPFAM" id="SSF56672">
    <property type="entry name" value="DNA/RNA polymerases"/>
    <property type="match status" value="1"/>
</dbReference>
<dbReference type="AlphaFoldDB" id="A0AAD9IQA7"/>
<accession>A0AAD9IQA7</accession>